<dbReference type="EMBL" id="JAQQWP010000008">
    <property type="protein sequence ID" value="KAK8106116.1"/>
    <property type="molecule type" value="Genomic_DNA"/>
</dbReference>
<evidence type="ECO:0000313" key="3">
    <source>
        <dbReference type="Proteomes" id="UP001392437"/>
    </source>
</evidence>
<dbReference type="InterPro" id="IPR056632">
    <property type="entry name" value="DUF7730"/>
</dbReference>
<proteinExistence type="predicted"/>
<dbReference type="PANTHER" id="PTHR38790:SF9">
    <property type="entry name" value="F-BOX DOMAIN-CONTAINING PROTEIN"/>
    <property type="match status" value="1"/>
</dbReference>
<dbReference type="Pfam" id="PF24864">
    <property type="entry name" value="DUF7730"/>
    <property type="match status" value="1"/>
</dbReference>
<feature type="domain" description="DUF7730" evidence="1">
    <location>
        <begin position="25"/>
        <end position="152"/>
    </location>
</feature>
<sequence>MATSSGFPQQSPTLVERLQTQDINQQKASPIFDKFVPLEVRTLIYEYALTEEPADAEQCHQFAVRYDHNDERLTPLPTSGNPPATRNIAGFDWVRPENPSRMVISVALLQTCKRVYLESVSIPWTQKEHKLYFYRGLPRREDRVAQARFEHFFSQTLLEWSPVPNRRHWDLIRTIRIFPQLYWLEDNHHKNLTWVASNTNWFSNVETIRITFRRGDWWYWERNQALAINPYRNGGSRHQMLEDMQTTHEGGQVPFVEGTWGLAFGKLPKLRNIIIDFETSKDKKGEMEEIVQWAQKWKFPAASAPGEPARIFSANGNPVETMSWQGLVYHWSDNCVGCHKSRWGQINPECASCKEEMSLKGWGYGPRLLVWTVSWSSVRKD</sequence>
<accession>A0AAW0QTR8</accession>
<protein>
    <recommendedName>
        <fullName evidence="1">DUF7730 domain-containing protein</fullName>
    </recommendedName>
</protein>
<comment type="caution">
    <text evidence="2">The sequence shown here is derived from an EMBL/GenBank/DDBJ whole genome shotgun (WGS) entry which is preliminary data.</text>
</comment>
<organism evidence="2 3">
    <name type="scientific">Apiospora kogelbergensis</name>
    <dbReference type="NCBI Taxonomy" id="1337665"/>
    <lineage>
        <taxon>Eukaryota</taxon>
        <taxon>Fungi</taxon>
        <taxon>Dikarya</taxon>
        <taxon>Ascomycota</taxon>
        <taxon>Pezizomycotina</taxon>
        <taxon>Sordariomycetes</taxon>
        <taxon>Xylariomycetidae</taxon>
        <taxon>Amphisphaeriales</taxon>
        <taxon>Apiosporaceae</taxon>
        <taxon>Apiospora</taxon>
    </lineage>
</organism>
<evidence type="ECO:0000259" key="1">
    <source>
        <dbReference type="Pfam" id="PF24864"/>
    </source>
</evidence>
<gene>
    <name evidence="2" type="ORF">PG999_009475</name>
</gene>
<evidence type="ECO:0000313" key="2">
    <source>
        <dbReference type="EMBL" id="KAK8106116.1"/>
    </source>
</evidence>
<dbReference type="AlphaFoldDB" id="A0AAW0QTR8"/>
<keyword evidence="3" id="KW-1185">Reference proteome</keyword>
<dbReference type="Proteomes" id="UP001392437">
    <property type="component" value="Unassembled WGS sequence"/>
</dbReference>
<name>A0AAW0QTR8_9PEZI</name>
<dbReference type="PANTHER" id="PTHR38790">
    <property type="entry name" value="2EXR DOMAIN-CONTAINING PROTEIN-RELATED"/>
    <property type="match status" value="1"/>
</dbReference>
<reference evidence="2 3" key="1">
    <citation type="submission" date="2023-01" db="EMBL/GenBank/DDBJ databases">
        <title>Analysis of 21 Apiospora genomes using comparative genomics revels a genus with tremendous synthesis potential of carbohydrate active enzymes and secondary metabolites.</title>
        <authorList>
            <person name="Sorensen T."/>
        </authorList>
    </citation>
    <scope>NUCLEOTIDE SEQUENCE [LARGE SCALE GENOMIC DNA]</scope>
    <source>
        <strain evidence="2 3">CBS 117206</strain>
    </source>
</reference>